<feature type="transmembrane region" description="Helical" evidence="1">
    <location>
        <begin position="531"/>
        <end position="549"/>
    </location>
</feature>
<feature type="transmembrane region" description="Helical" evidence="1">
    <location>
        <begin position="111"/>
        <end position="135"/>
    </location>
</feature>
<gene>
    <name evidence="2" type="ORF">E4N76_06470</name>
</gene>
<dbReference type="EMBL" id="CP038802">
    <property type="protein sequence ID" value="UTY28676.1"/>
    <property type="molecule type" value="Genomic_DNA"/>
</dbReference>
<feature type="transmembrane region" description="Helical" evidence="1">
    <location>
        <begin position="210"/>
        <end position="231"/>
    </location>
</feature>
<protein>
    <recommendedName>
        <fullName evidence="4">DUF4350 domain-containing protein</fullName>
    </recommendedName>
</protein>
<dbReference type="Proteomes" id="UP001059401">
    <property type="component" value="Chromosome"/>
</dbReference>
<keyword evidence="1" id="KW-0472">Membrane</keyword>
<proteinExistence type="predicted"/>
<name>A0ABY5HTC5_9SPIR</name>
<evidence type="ECO:0000256" key="1">
    <source>
        <dbReference type="SAM" id="Phobius"/>
    </source>
</evidence>
<keyword evidence="1" id="KW-0812">Transmembrane</keyword>
<feature type="transmembrane region" description="Helical" evidence="1">
    <location>
        <begin position="169"/>
        <end position="189"/>
    </location>
</feature>
<keyword evidence="1" id="KW-1133">Transmembrane helix</keyword>
<evidence type="ECO:0000313" key="3">
    <source>
        <dbReference type="Proteomes" id="UP001059401"/>
    </source>
</evidence>
<feature type="transmembrane region" description="Helical" evidence="1">
    <location>
        <begin position="20"/>
        <end position="53"/>
    </location>
</feature>
<feature type="transmembrane region" description="Helical" evidence="1">
    <location>
        <begin position="65"/>
        <end position="91"/>
    </location>
</feature>
<sequence length="768" mass="88478">MKLFYVCIAYLLSFNLNLKFFYKLTVFISFSVFILVFSINQVIMPLCILISVILILQFKRKSINCFILSIISSIAIIKIVTTLLPAFFNIFNEFSIFFSKTSSMHIAGGSALGISLSGYGLFFALFLVSVLFVYLTKNIRYIYPLFIFIFVYSLYLQVFPILLDYYPPIALNIRFILPFVLCILLYFNEEYFILIEKHEESKRKELKPKWIILFSSAIFIFLLFVFFKPIFTVNQNTQKRIAIVSTSKEIADLSPVSNTDSVGFAYSPYIYGSIQMYLELFGYKIKVFYGLENVPLTDFDGLLLIHYNSITDDTLKEKIKNFTAKGGSVFAVSDHTNIFNSMKETNALLSFSSLKINDDISDSIMHYSGKIWQNSLDYFYSFITCHIKNENDIGVWGGASVSSTNIFAEPFIIAKYGLSDPGDHSEEGKVNSFMRNRKFNIGEYTSDIPLVFKTSFGKGNVVVFGDASYFQLPILMYNWKFIAKIFYENLYSENNFFKFVLNILQVIIIFLITCFIVFVNKKYNAAPFNKTILLSLILSVCIIFIFNAFNYSKNEKDMFLRFSSNFFAIDKAHKNFYSTNILAKNEISGIGYNAMKLQIPVICTNNNYLLNLSQAIVIINPRTKIANTEISFLNEYMGKGKSILLFCGKEFEKYIKNFLKNYGISFSDNFLGPLPWKNINIPETQNIDGPEFKEAWNILYNKNNTIPYYSYNDMVPITKTQIKNGSLYFIADSRFVSPDNLEGEMKGNKQNIDFIQGIFKNIYKKADK</sequence>
<evidence type="ECO:0000313" key="2">
    <source>
        <dbReference type="EMBL" id="UTY28676.1"/>
    </source>
</evidence>
<feature type="transmembrane region" description="Helical" evidence="1">
    <location>
        <begin position="142"/>
        <end position="163"/>
    </location>
</feature>
<dbReference type="RefSeq" id="WP_255806460.1">
    <property type="nucleotide sequence ID" value="NZ_CP038802.1"/>
</dbReference>
<feature type="transmembrane region" description="Helical" evidence="1">
    <location>
        <begin position="499"/>
        <end position="519"/>
    </location>
</feature>
<organism evidence="2 3">
    <name type="scientific">Treponema putidum</name>
    <dbReference type="NCBI Taxonomy" id="221027"/>
    <lineage>
        <taxon>Bacteria</taxon>
        <taxon>Pseudomonadati</taxon>
        <taxon>Spirochaetota</taxon>
        <taxon>Spirochaetia</taxon>
        <taxon>Spirochaetales</taxon>
        <taxon>Treponemataceae</taxon>
        <taxon>Treponema</taxon>
    </lineage>
</organism>
<evidence type="ECO:0008006" key="4">
    <source>
        <dbReference type="Google" id="ProtNLM"/>
    </source>
</evidence>
<reference evidence="2" key="1">
    <citation type="submission" date="2019-04" db="EMBL/GenBank/DDBJ databases">
        <title>Whole genome sequencing of oral phylogroup 2 treponemes.</title>
        <authorList>
            <person name="Chan Y."/>
            <person name="Zeng H.H."/>
            <person name="Yu X.L."/>
            <person name="Leung W.K."/>
            <person name="Watt R.M."/>
        </authorList>
    </citation>
    <scope>NUCLEOTIDE SEQUENCE</scope>
    <source>
        <strain evidence="2">OMZ 847</strain>
    </source>
</reference>
<accession>A0ABY5HTC5</accession>
<keyword evidence="3" id="KW-1185">Reference proteome</keyword>